<comment type="caution">
    <text evidence="3">The sequence shown here is derived from an EMBL/GenBank/DDBJ whole genome shotgun (WGS) entry which is preliminary data.</text>
</comment>
<dbReference type="Pfam" id="PF13579">
    <property type="entry name" value="Glyco_trans_4_4"/>
    <property type="match status" value="1"/>
</dbReference>
<dbReference type="PATRIC" id="fig|1219045.3.peg.1699"/>
<organism evidence="3 4">
    <name type="scientific">Sphingobium herbicidovorans (strain ATCC 700291 / DSM 11019 / CCUG 56400 / KCTC 2939 / LMG 18315 / NBRC 16415 / MH)</name>
    <name type="common">Sphingomonas herbicidovorans</name>
    <dbReference type="NCBI Taxonomy" id="1219045"/>
    <lineage>
        <taxon>Bacteria</taxon>
        <taxon>Pseudomonadati</taxon>
        <taxon>Pseudomonadota</taxon>
        <taxon>Alphaproteobacteria</taxon>
        <taxon>Sphingomonadales</taxon>
        <taxon>Sphingomonadaceae</taxon>
        <taxon>Sphingobium</taxon>
    </lineage>
</organism>
<dbReference type="eggNOG" id="COG0438">
    <property type="taxonomic scope" value="Bacteria"/>
</dbReference>
<proteinExistence type="predicted"/>
<sequence length="389" mass="42079">MTTSIPANAPSIGKSIAFVLPGLRAGGSEHIVSLLCNHFSRSGWTVSLFAFEEPGAPPYYPHDPAVSIRQLGHPVGRLPIVQAAVTVINRVRALRRGLASARPDLVVSFLTRTNVVSVLAARPLRIPVIVSERNNPAMQHPGAFWSALRRYAYARAHGLVTMTEGAMQYFPKTMRRRQWVIPNPTYAPVGTEGPRPGGRQIVAVGRLVPQKGFDLLLEAFARAAPRIPGWSLVIWGEGPERARLEAQRDALGLGDRVAMPGVTQEHGAWLREADIFVLSSRFEGWGIVVGEAMAAGIPTISFDCRWGPGEMIADGISGLLVPDGDVPALGEAIAALCADPEQRRRLSEAARISAQRFTIDRILIEWERAALEAIVPKQVLAGAMRTAAA</sequence>
<feature type="domain" description="Glycosyl transferase family 1" evidence="1">
    <location>
        <begin position="197"/>
        <end position="351"/>
    </location>
</feature>
<protein>
    <submittedName>
        <fullName evidence="3">Glycosyl transferase group 1</fullName>
    </submittedName>
</protein>
<dbReference type="PANTHER" id="PTHR12526">
    <property type="entry name" value="GLYCOSYLTRANSFERASE"/>
    <property type="match status" value="1"/>
</dbReference>
<dbReference type="InterPro" id="IPR028098">
    <property type="entry name" value="Glyco_trans_4-like_N"/>
</dbReference>
<dbReference type="AlphaFoldDB" id="A0A086PAP2"/>
<evidence type="ECO:0000259" key="1">
    <source>
        <dbReference type="Pfam" id="PF00534"/>
    </source>
</evidence>
<keyword evidence="3" id="KW-0808">Transferase</keyword>
<accession>A0A086PAP2</accession>
<evidence type="ECO:0000313" key="3">
    <source>
        <dbReference type="EMBL" id="KFG90460.1"/>
    </source>
</evidence>
<keyword evidence="4" id="KW-1185">Reference proteome</keyword>
<dbReference type="RefSeq" id="WP_051908212.1">
    <property type="nucleotide sequence ID" value="NZ_BCZD01000005.1"/>
</dbReference>
<evidence type="ECO:0000313" key="4">
    <source>
        <dbReference type="Proteomes" id="UP000024284"/>
    </source>
</evidence>
<dbReference type="CDD" id="cd03820">
    <property type="entry name" value="GT4_AmsD-like"/>
    <property type="match status" value="1"/>
</dbReference>
<dbReference type="Gene3D" id="3.40.50.2000">
    <property type="entry name" value="Glycogen Phosphorylase B"/>
    <property type="match status" value="2"/>
</dbReference>
<evidence type="ECO:0000259" key="2">
    <source>
        <dbReference type="Pfam" id="PF13579"/>
    </source>
</evidence>
<dbReference type="Proteomes" id="UP000024284">
    <property type="component" value="Unassembled WGS sequence"/>
</dbReference>
<gene>
    <name evidence="3" type="ORF">BV98_001664</name>
</gene>
<dbReference type="InterPro" id="IPR001296">
    <property type="entry name" value="Glyco_trans_1"/>
</dbReference>
<feature type="domain" description="Glycosyltransferase subfamily 4-like N-terminal" evidence="2">
    <location>
        <begin position="26"/>
        <end position="183"/>
    </location>
</feature>
<dbReference type="Pfam" id="PF00534">
    <property type="entry name" value="Glycos_transf_1"/>
    <property type="match status" value="1"/>
</dbReference>
<dbReference type="STRING" id="76947.GCA_002080435_01323"/>
<dbReference type="EMBL" id="JFZA02000012">
    <property type="protein sequence ID" value="KFG90460.1"/>
    <property type="molecule type" value="Genomic_DNA"/>
</dbReference>
<dbReference type="GO" id="GO:0016757">
    <property type="term" value="F:glycosyltransferase activity"/>
    <property type="evidence" value="ECO:0007669"/>
    <property type="project" value="InterPro"/>
</dbReference>
<reference evidence="3" key="1">
    <citation type="submission" date="2014-08" db="EMBL/GenBank/DDBJ databases">
        <title>Draft genome sequences of Sphingobium herbicidovorans.</title>
        <authorList>
            <person name="Gan H.M."/>
            <person name="Gan H.Y."/>
            <person name="Savka M.A."/>
        </authorList>
    </citation>
    <scope>NUCLEOTIDE SEQUENCE [LARGE SCALE GENOMIC DNA]</scope>
    <source>
        <strain evidence="3">NBRC 16415</strain>
    </source>
</reference>
<name>A0A086PAP2_SPHHM</name>
<dbReference type="SUPFAM" id="SSF53756">
    <property type="entry name" value="UDP-Glycosyltransferase/glycogen phosphorylase"/>
    <property type="match status" value="1"/>
</dbReference>
<dbReference type="OrthoDB" id="9790710at2"/>